<dbReference type="AlphaFoldDB" id="A0A9X2YP03"/>
<name>A0A9X2YP03_9MYCO</name>
<dbReference type="EMBL" id="JACKSJ010000148">
    <property type="protein sequence ID" value="MCV7171710.1"/>
    <property type="molecule type" value="Genomic_DNA"/>
</dbReference>
<dbReference type="Pfam" id="PF26056">
    <property type="entry name" value="DUF8017"/>
    <property type="match status" value="1"/>
</dbReference>
<feature type="compositionally biased region" description="Basic and acidic residues" evidence="1">
    <location>
        <begin position="13"/>
        <end position="25"/>
    </location>
</feature>
<keyword evidence="2" id="KW-0472">Membrane</keyword>
<proteinExistence type="predicted"/>
<accession>A0A9X2YP03</accession>
<evidence type="ECO:0000259" key="3">
    <source>
        <dbReference type="Pfam" id="PF26056"/>
    </source>
</evidence>
<feature type="region of interest" description="Disordered" evidence="1">
    <location>
        <begin position="70"/>
        <end position="113"/>
    </location>
</feature>
<comment type="caution">
    <text evidence="4">The sequence shown here is derived from an EMBL/GenBank/DDBJ whole genome shotgun (WGS) entry which is preliminary data.</text>
</comment>
<evidence type="ECO:0000313" key="5">
    <source>
        <dbReference type="Proteomes" id="UP001140293"/>
    </source>
</evidence>
<feature type="region of interest" description="Disordered" evidence="1">
    <location>
        <begin position="1"/>
        <end position="39"/>
    </location>
</feature>
<evidence type="ECO:0000313" key="4">
    <source>
        <dbReference type="EMBL" id="MCV7171710.1"/>
    </source>
</evidence>
<dbReference type="Proteomes" id="UP001140293">
    <property type="component" value="Unassembled WGS sequence"/>
</dbReference>
<reference evidence="4" key="2">
    <citation type="journal article" date="2022" name="BMC Genomics">
        <title>Comparative genome analysis of mycobacteria focusing on tRNA and non-coding RNA.</title>
        <authorList>
            <person name="Behra P.R.K."/>
            <person name="Pettersson B.M.F."/>
            <person name="Ramesh M."/>
            <person name="Das S."/>
            <person name="Dasgupta S."/>
            <person name="Kirsebom L.A."/>
        </authorList>
    </citation>
    <scope>NUCLEOTIDE SEQUENCE</scope>
    <source>
        <strain evidence="4">DSM 44615</strain>
    </source>
</reference>
<dbReference type="InterPro" id="IPR058330">
    <property type="entry name" value="DUF8017"/>
</dbReference>
<gene>
    <name evidence="4" type="ORF">H7I41_17480</name>
</gene>
<dbReference type="RefSeq" id="WP_264013895.1">
    <property type="nucleotide sequence ID" value="NZ_JACKSJ010000148.1"/>
</dbReference>
<keyword evidence="2" id="KW-0812">Transmembrane</keyword>
<feature type="transmembrane region" description="Helical" evidence="2">
    <location>
        <begin position="45"/>
        <end position="66"/>
    </location>
</feature>
<protein>
    <recommendedName>
        <fullName evidence="3">DUF8017 domain-containing protein</fullName>
    </recommendedName>
</protein>
<evidence type="ECO:0000256" key="1">
    <source>
        <dbReference type="SAM" id="MobiDB-lite"/>
    </source>
</evidence>
<organism evidence="4 5">
    <name type="scientific">[Mycobacterium] manitobense</name>
    <dbReference type="NCBI Taxonomy" id="190147"/>
    <lineage>
        <taxon>Bacteria</taxon>
        <taxon>Bacillati</taxon>
        <taxon>Actinomycetota</taxon>
        <taxon>Actinomycetes</taxon>
        <taxon>Mycobacteriales</taxon>
        <taxon>Mycobacteriaceae</taxon>
        <taxon>Mycolicibacterium</taxon>
    </lineage>
</organism>
<keyword evidence="2" id="KW-1133">Transmembrane helix</keyword>
<feature type="domain" description="DUF8017" evidence="3">
    <location>
        <begin position="110"/>
        <end position="294"/>
    </location>
</feature>
<reference evidence="4" key="1">
    <citation type="submission" date="2020-07" db="EMBL/GenBank/DDBJ databases">
        <authorList>
            <person name="Pettersson B.M.F."/>
            <person name="Behra P.R.K."/>
            <person name="Ramesh M."/>
            <person name="Das S."/>
            <person name="Dasgupta S."/>
            <person name="Kirsebom L.A."/>
        </authorList>
    </citation>
    <scope>NUCLEOTIDE SEQUENCE</scope>
    <source>
        <strain evidence="4">DSM 44615</strain>
    </source>
</reference>
<evidence type="ECO:0000256" key="2">
    <source>
        <dbReference type="SAM" id="Phobius"/>
    </source>
</evidence>
<keyword evidence="5" id="KW-1185">Reference proteome</keyword>
<sequence>MSYPALGFPPPEGDGRPPDYVERTTVDYPDESPPPGGPPPGRRRVWWLAAAVAAVVVLGAGVLIAVDARRSPTSDTTVATVSAPPLPPALPAPSTPPPPPPCEPALPGSQTPAGWKPVSSNVGLTYDVPPEWTVEGCGVRLGWEKVCKGGLFDACPIEILRAAAQLESSTCPDNWLAVSGLDSPKNPRDLNRAVRDKAALVRDIYTSAGGRVPKVTLTDPRGLILDATPALQILATVTGIDAGGCGASSAVHSVVAINVPGQDGAVVFVVSLYQGIPGAPSPRLIDDLVATLRHT</sequence>
<feature type="compositionally biased region" description="Pro residues" evidence="1">
    <location>
        <begin position="84"/>
        <end position="104"/>
    </location>
</feature>